<evidence type="ECO:0000256" key="2">
    <source>
        <dbReference type="PROSITE-ProRule" id="PRU00176"/>
    </source>
</evidence>
<dbReference type="PANTHER" id="PTHR23236">
    <property type="entry name" value="EUKARYOTIC TRANSLATION INITIATION FACTOR 4B/4H"/>
    <property type="match status" value="1"/>
</dbReference>
<proteinExistence type="predicted"/>
<organism evidence="5 6">
    <name type="scientific">Sungouiella intermedia</name>
    <dbReference type="NCBI Taxonomy" id="45354"/>
    <lineage>
        <taxon>Eukaryota</taxon>
        <taxon>Fungi</taxon>
        <taxon>Dikarya</taxon>
        <taxon>Ascomycota</taxon>
        <taxon>Saccharomycotina</taxon>
        <taxon>Pichiomycetes</taxon>
        <taxon>Metschnikowiaceae</taxon>
        <taxon>Sungouiella</taxon>
    </lineage>
</organism>
<feature type="region of interest" description="Disordered" evidence="3">
    <location>
        <begin position="161"/>
        <end position="215"/>
    </location>
</feature>
<reference evidence="5 6" key="1">
    <citation type="submission" date="2016-10" db="EMBL/GenBank/DDBJ databases">
        <authorList>
            <person name="de Groot N.N."/>
        </authorList>
    </citation>
    <scope>NUCLEOTIDE SEQUENCE [LARGE SCALE GENOMIC DNA]</scope>
    <source>
        <strain evidence="5 6">CBS 141442</strain>
    </source>
</reference>
<dbReference type="InterPro" id="IPR012677">
    <property type="entry name" value="Nucleotide-bd_a/b_plait_sf"/>
</dbReference>
<keyword evidence="6" id="KW-1185">Reference proteome</keyword>
<feature type="compositionally biased region" description="Basic and acidic residues" evidence="3">
    <location>
        <begin position="176"/>
        <end position="200"/>
    </location>
</feature>
<feature type="domain" description="RRM" evidence="4">
    <location>
        <begin position="87"/>
        <end position="162"/>
    </location>
</feature>
<dbReference type="Gene3D" id="3.30.70.330">
    <property type="match status" value="1"/>
</dbReference>
<evidence type="ECO:0000313" key="5">
    <source>
        <dbReference type="EMBL" id="SGZ49170.1"/>
    </source>
</evidence>
<feature type="region of interest" description="Disordered" evidence="3">
    <location>
        <begin position="1"/>
        <end position="84"/>
    </location>
</feature>
<feature type="compositionally biased region" description="Basic residues" evidence="3">
    <location>
        <begin position="65"/>
        <end position="77"/>
    </location>
</feature>
<sequence length="215" mass="24287">MAEEKVNKKKQKALAFRKSKEEREKDKAEKAEAKAEAKTEVSASNEKKRLADDESPAANGDEPVKKKRKTRRGKKGKGVNGGQGPRFILFVGNLPYDIQQAELVSHFKNANPDRIRIRKEKGIAFLEFDNEGQEVRSKMDHALGMHHSTIRKRKINVELTVGGGGNLDNRQKKLKEKNDKLEEERKTKKKKEEGNKKEEAPVGGMHPARAALLKK</sequence>
<feature type="compositionally biased region" description="Basic and acidic residues" evidence="3">
    <location>
        <begin position="18"/>
        <end position="52"/>
    </location>
</feature>
<protein>
    <submittedName>
        <fullName evidence="5">CIC11C00000001347</fullName>
    </submittedName>
</protein>
<dbReference type="SMART" id="SM00360">
    <property type="entry name" value="RRM"/>
    <property type="match status" value="1"/>
</dbReference>
<dbReference type="InterPro" id="IPR000504">
    <property type="entry name" value="RRM_dom"/>
</dbReference>
<feature type="compositionally biased region" description="Basic residues" evidence="3">
    <location>
        <begin position="7"/>
        <end position="17"/>
    </location>
</feature>
<dbReference type="GO" id="GO:0042274">
    <property type="term" value="P:ribosomal small subunit biogenesis"/>
    <property type="evidence" value="ECO:0007669"/>
    <property type="project" value="TreeGrafter"/>
</dbReference>
<gene>
    <name evidence="5" type="ORF">SAMEA4029010_CIC11G00000001347</name>
</gene>
<dbReference type="PROSITE" id="PS50102">
    <property type="entry name" value="RRM"/>
    <property type="match status" value="1"/>
</dbReference>
<dbReference type="PANTHER" id="PTHR23236:SF51">
    <property type="entry name" value="NUCLEOLAR PROTEIN 6"/>
    <property type="match status" value="1"/>
</dbReference>
<keyword evidence="1 2" id="KW-0694">RNA-binding</keyword>
<dbReference type="SUPFAM" id="SSF54928">
    <property type="entry name" value="RNA-binding domain, RBD"/>
    <property type="match status" value="1"/>
</dbReference>
<dbReference type="EMBL" id="LT635757">
    <property type="protein sequence ID" value="SGZ49170.1"/>
    <property type="molecule type" value="Genomic_DNA"/>
</dbReference>
<dbReference type="OrthoDB" id="167718at2759"/>
<dbReference type="Pfam" id="PF00076">
    <property type="entry name" value="RRM_1"/>
    <property type="match status" value="1"/>
</dbReference>
<name>A0A1L0FX94_9ASCO</name>
<evidence type="ECO:0000256" key="1">
    <source>
        <dbReference type="ARBA" id="ARBA00022884"/>
    </source>
</evidence>
<dbReference type="GO" id="GO:0019843">
    <property type="term" value="F:rRNA binding"/>
    <property type="evidence" value="ECO:0007669"/>
    <property type="project" value="TreeGrafter"/>
</dbReference>
<dbReference type="GO" id="GO:0005730">
    <property type="term" value="C:nucleolus"/>
    <property type="evidence" value="ECO:0007669"/>
    <property type="project" value="TreeGrafter"/>
</dbReference>
<dbReference type="AlphaFoldDB" id="A0A1L0FX94"/>
<dbReference type="STRING" id="45354.A0A1L0FX94"/>
<evidence type="ECO:0000256" key="3">
    <source>
        <dbReference type="SAM" id="MobiDB-lite"/>
    </source>
</evidence>
<dbReference type="InterPro" id="IPR035979">
    <property type="entry name" value="RBD_domain_sf"/>
</dbReference>
<accession>A0A1L0FX94</accession>
<evidence type="ECO:0000313" key="6">
    <source>
        <dbReference type="Proteomes" id="UP000182334"/>
    </source>
</evidence>
<evidence type="ECO:0000259" key="4">
    <source>
        <dbReference type="PROSITE" id="PS50102"/>
    </source>
</evidence>
<dbReference type="Proteomes" id="UP000182334">
    <property type="component" value="Chromosome II"/>
</dbReference>